<dbReference type="KEGG" id="cbau:H1R16_02385"/>
<evidence type="ECO:0000313" key="6">
    <source>
        <dbReference type="EMBL" id="MBA5245716.1"/>
    </source>
</evidence>
<comment type="subcellular location">
    <subcellularLocation>
        <location evidence="1">Membrane</location>
        <topology evidence="1">Multi-pass membrane protein</topology>
    </subcellularLocation>
</comment>
<feature type="transmembrane region" description="Helical" evidence="5">
    <location>
        <begin position="238"/>
        <end position="259"/>
    </location>
</feature>
<feature type="transmembrane region" description="Helical" evidence="5">
    <location>
        <begin position="374"/>
        <end position="393"/>
    </location>
</feature>
<feature type="transmembrane region" description="Helical" evidence="5">
    <location>
        <begin position="342"/>
        <end position="362"/>
    </location>
</feature>
<dbReference type="PANTHER" id="PTHR23501">
    <property type="entry name" value="MAJOR FACILITATOR SUPERFAMILY"/>
    <property type="match status" value="1"/>
</dbReference>
<dbReference type="EMBL" id="JACEUX010000001">
    <property type="protein sequence ID" value="MBA5245716.1"/>
    <property type="molecule type" value="Genomic_DNA"/>
</dbReference>
<keyword evidence="2 5" id="KW-0812">Transmembrane</keyword>
<feature type="transmembrane region" description="Helical" evidence="5">
    <location>
        <begin position="174"/>
        <end position="195"/>
    </location>
</feature>
<dbReference type="GO" id="GO:0005886">
    <property type="term" value="C:plasma membrane"/>
    <property type="evidence" value="ECO:0007669"/>
    <property type="project" value="TreeGrafter"/>
</dbReference>
<feature type="transmembrane region" description="Helical" evidence="5">
    <location>
        <begin position="12"/>
        <end position="33"/>
    </location>
</feature>
<dbReference type="PANTHER" id="PTHR23501:SF5">
    <property type="entry name" value="TRANSPORT PROTEIN"/>
    <property type="match status" value="1"/>
</dbReference>
<organism evidence="7 8">
    <name type="scientific">Marnyiella aurantia</name>
    <dbReference type="NCBI Taxonomy" id="2758037"/>
    <lineage>
        <taxon>Bacteria</taxon>
        <taxon>Pseudomonadati</taxon>
        <taxon>Bacteroidota</taxon>
        <taxon>Flavobacteriia</taxon>
        <taxon>Flavobacteriales</taxon>
        <taxon>Weeksellaceae</taxon>
        <taxon>Marnyiella</taxon>
    </lineage>
</organism>
<keyword evidence="9" id="KW-1185">Reference proteome</keyword>
<feature type="transmembrane region" description="Helical" evidence="5">
    <location>
        <begin position="207"/>
        <end position="226"/>
    </location>
</feature>
<reference evidence="6" key="3">
    <citation type="submission" date="2020-07" db="EMBL/GenBank/DDBJ databases">
        <authorList>
            <person name="Yang C."/>
        </authorList>
    </citation>
    <scope>NUCLEOTIDE SEQUENCE</scope>
    <source>
        <strain evidence="6">Cx-624</strain>
    </source>
</reference>
<dbReference type="EMBL" id="CP059472">
    <property type="protein sequence ID" value="QMS98878.1"/>
    <property type="molecule type" value="Genomic_DNA"/>
</dbReference>
<evidence type="ECO:0000256" key="4">
    <source>
        <dbReference type="ARBA" id="ARBA00023136"/>
    </source>
</evidence>
<proteinExistence type="predicted"/>
<dbReference type="AlphaFoldDB" id="A0A7D7LSN6"/>
<evidence type="ECO:0000313" key="9">
    <source>
        <dbReference type="Proteomes" id="UP000539710"/>
    </source>
</evidence>
<feature type="transmembrane region" description="Helical" evidence="5">
    <location>
        <begin position="84"/>
        <end position="101"/>
    </location>
</feature>
<evidence type="ECO:0000313" key="8">
    <source>
        <dbReference type="Proteomes" id="UP000515349"/>
    </source>
</evidence>
<feature type="transmembrane region" description="Helical" evidence="5">
    <location>
        <begin position="405"/>
        <end position="427"/>
    </location>
</feature>
<dbReference type="InterPro" id="IPR036259">
    <property type="entry name" value="MFS_trans_sf"/>
</dbReference>
<accession>A0A7D7LSN6</accession>
<evidence type="ECO:0000256" key="3">
    <source>
        <dbReference type="ARBA" id="ARBA00022989"/>
    </source>
</evidence>
<feature type="transmembrane region" description="Helical" evidence="5">
    <location>
        <begin position="143"/>
        <end position="162"/>
    </location>
</feature>
<evidence type="ECO:0000256" key="1">
    <source>
        <dbReference type="ARBA" id="ARBA00004141"/>
    </source>
</evidence>
<dbReference type="GO" id="GO:0022857">
    <property type="term" value="F:transmembrane transporter activity"/>
    <property type="evidence" value="ECO:0007669"/>
    <property type="project" value="TreeGrafter"/>
</dbReference>
<dbReference type="Gene3D" id="1.20.1250.20">
    <property type="entry name" value="MFS general substrate transporter like domains"/>
    <property type="match status" value="1"/>
</dbReference>
<keyword evidence="3 5" id="KW-1133">Transmembrane helix</keyword>
<gene>
    <name evidence="7" type="ORF">H1R16_02385</name>
    <name evidence="6" type="ORF">H2507_00885</name>
</gene>
<feature type="transmembrane region" description="Helical" evidence="5">
    <location>
        <begin position="53"/>
        <end position="72"/>
    </location>
</feature>
<reference evidence="9" key="2">
    <citation type="submission" date="2020-07" db="EMBL/GenBank/DDBJ databases">
        <title>Flavobacterium sp. xlx-214.</title>
        <authorList>
            <person name="Yang C."/>
        </authorList>
    </citation>
    <scope>NUCLEOTIDE SEQUENCE [LARGE SCALE GENOMIC DNA]</scope>
    <source>
        <strain evidence="9">CX-624</strain>
    </source>
</reference>
<evidence type="ECO:0000313" key="7">
    <source>
        <dbReference type="EMBL" id="QMS98878.1"/>
    </source>
</evidence>
<keyword evidence="4 5" id="KW-0472">Membrane</keyword>
<feature type="transmembrane region" description="Helical" evidence="5">
    <location>
        <begin position="312"/>
        <end position="333"/>
    </location>
</feature>
<sequence length="530" mass="60467">MSDYNKGLYKSWVPKPVQLILILIFTTLIMSINPVNTGNISLMVGDLGTLPDFMMMANFASFIGMATSMPLVLRVKMRFRTKEIMTVSLAVTAVLSFVIGTTHGSEIIVASSFLMGFFKMFMMMEFILPLMFILSPDGKRGKFYAIFYPFSIATGNIAGYYLAELAYHTTWQYVHLLTAGVCLLMILIVVIFQHNQRFVRKMPFSQIDWLSMLFFAGTFLFMSYFLSFGKTLNWFDSAGIRISFWGTLVSFTLLVLRQLMLKRSFVSFGIFSKTNVQSGLLMLLFTGVFLGTSSLQNTFTVGILGYDIVTNASLNVMMVPGVILAGVVAFFWFKHERPIKMFIFSGIAAFLLNTVMMYFMMVPELNYESWLLPMTLKGYGLSALFIAVWFYILDQLEMDEMLQAIGLVLVFRSFVATALFSSFFAWLQYQFQWQSVNHLAVYMDGNLMSPQLALSGYKNIQLNAVLVANKRIYGLIAIAAIAMMIYVLQHHFGKLRFTRFRWTRGRFSRALRSRKDRTSKVANTRAIMDQ</sequence>
<dbReference type="Proteomes" id="UP000539710">
    <property type="component" value="Unassembled WGS sequence"/>
</dbReference>
<evidence type="ECO:0000256" key="5">
    <source>
        <dbReference type="SAM" id="Phobius"/>
    </source>
</evidence>
<feature type="transmembrane region" description="Helical" evidence="5">
    <location>
        <begin position="472"/>
        <end position="492"/>
    </location>
</feature>
<dbReference type="Proteomes" id="UP000515349">
    <property type="component" value="Chromosome"/>
</dbReference>
<dbReference type="RefSeq" id="WP_181885838.1">
    <property type="nucleotide sequence ID" value="NZ_CP059472.1"/>
</dbReference>
<reference evidence="7 8" key="1">
    <citation type="submission" date="2020-07" db="EMBL/GenBank/DDBJ databases">
        <title>Chryseobacterium sp.cx-624.</title>
        <authorList>
            <person name="Yang C."/>
        </authorList>
    </citation>
    <scope>NUCLEOTIDE SEQUENCE [LARGE SCALE GENOMIC DNA]</scope>
    <source>
        <strain evidence="7">Cx-624</strain>
        <strain evidence="8">cx-624</strain>
    </source>
</reference>
<feature type="transmembrane region" description="Helical" evidence="5">
    <location>
        <begin position="107"/>
        <end position="131"/>
    </location>
</feature>
<feature type="transmembrane region" description="Helical" evidence="5">
    <location>
        <begin position="280"/>
        <end position="306"/>
    </location>
</feature>
<dbReference type="SUPFAM" id="SSF103473">
    <property type="entry name" value="MFS general substrate transporter"/>
    <property type="match status" value="1"/>
</dbReference>
<protein>
    <submittedName>
        <fullName evidence="7">MFS transporter</fullName>
    </submittedName>
</protein>
<evidence type="ECO:0000256" key="2">
    <source>
        <dbReference type="ARBA" id="ARBA00022692"/>
    </source>
</evidence>
<name>A0A7D7LSN6_9FLAO</name>